<feature type="repeat" description="PPR" evidence="4">
    <location>
        <begin position="449"/>
        <end position="483"/>
    </location>
</feature>
<dbReference type="Pfam" id="PF12854">
    <property type="entry name" value="PPR_1"/>
    <property type="match status" value="1"/>
</dbReference>
<dbReference type="SUPFAM" id="SSF81901">
    <property type="entry name" value="HCP-like"/>
    <property type="match status" value="1"/>
</dbReference>
<dbReference type="InterPro" id="IPR008978">
    <property type="entry name" value="HSP20-like_chaperone"/>
</dbReference>
<feature type="repeat" description="PPR" evidence="4">
    <location>
        <begin position="239"/>
        <end position="273"/>
    </location>
</feature>
<keyword evidence="2" id="KW-0677">Repeat</keyword>
<keyword evidence="7" id="KW-1185">Reference proteome</keyword>
<comment type="caution">
    <text evidence="6">The sequence shown here is derived from an EMBL/GenBank/DDBJ whole genome shotgun (WGS) entry which is preliminary data.</text>
</comment>
<dbReference type="CDD" id="cd06464">
    <property type="entry name" value="ACD_sHsps-like"/>
    <property type="match status" value="1"/>
</dbReference>
<name>A0A498HH90_MALDO</name>
<dbReference type="InterPro" id="IPR011990">
    <property type="entry name" value="TPR-like_helical_dom_sf"/>
</dbReference>
<feature type="repeat" description="PPR" evidence="4">
    <location>
        <begin position="309"/>
        <end position="343"/>
    </location>
</feature>
<comment type="similarity">
    <text evidence="3">Belongs to the small heat shock protein (HSP20) family.</text>
</comment>
<dbReference type="Gene3D" id="2.60.40.790">
    <property type="match status" value="1"/>
</dbReference>
<dbReference type="Gene3D" id="1.25.40.10">
    <property type="entry name" value="Tetratricopeptide repeat domain"/>
    <property type="match status" value="4"/>
</dbReference>
<dbReference type="PROSITE" id="PS01031">
    <property type="entry name" value="SHSP"/>
    <property type="match status" value="1"/>
</dbReference>
<feature type="repeat" description="PPR" evidence="4">
    <location>
        <begin position="519"/>
        <end position="553"/>
    </location>
</feature>
<dbReference type="InterPro" id="IPR002068">
    <property type="entry name" value="A-crystallin/Hsp20_dom"/>
</dbReference>
<comment type="similarity">
    <text evidence="1">Belongs to the PPR family. P subfamily.</text>
</comment>
<dbReference type="Proteomes" id="UP000290289">
    <property type="component" value="Chromosome 17"/>
</dbReference>
<feature type="domain" description="SHSP" evidence="5">
    <location>
        <begin position="630"/>
        <end position="745"/>
    </location>
</feature>
<dbReference type="Pfam" id="PF13041">
    <property type="entry name" value="PPR_2"/>
    <property type="match status" value="4"/>
</dbReference>
<feature type="repeat" description="PPR" evidence="4">
    <location>
        <begin position="414"/>
        <end position="448"/>
    </location>
</feature>
<evidence type="ECO:0000259" key="5">
    <source>
        <dbReference type="PROSITE" id="PS01031"/>
    </source>
</evidence>
<dbReference type="PROSITE" id="PS51375">
    <property type="entry name" value="PPR"/>
    <property type="match status" value="9"/>
</dbReference>
<dbReference type="FunFam" id="1.25.40.10:FF:000558">
    <property type="entry name" value="Pentatricopeptide repeat-containing protein At5g39710"/>
    <property type="match status" value="1"/>
</dbReference>
<gene>
    <name evidence="6" type="ORF">DVH24_030824</name>
</gene>
<reference evidence="6 7" key="1">
    <citation type="submission" date="2018-10" db="EMBL/GenBank/DDBJ databases">
        <title>A high-quality apple genome assembly.</title>
        <authorList>
            <person name="Hu J."/>
        </authorList>
    </citation>
    <scope>NUCLEOTIDE SEQUENCE [LARGE SCALE GENOMIC DNA]</scope>
    <source>
        <strain evidence="7">cv. HFTH1</strain>
        <tissue evidence="6">Young leaf</tissue>
    </source>
</reference>
<evidence type="ECO:0000256" key="3">
    <source>
        <dbReference type="PROSITE-ProRule" id="PRU00285"/>
    </source>
</evidence>
<dbReference type="Pfam" id="PF01535">
    <property type="entry name" value="PPR"/>
    <property type="match status" value="2"/>
</dbReference>
<proteinExistence type="inferred from homology"/>
<dbReference type="PANTHER" id="PTHR47941">
    <property type="entry name" value="PENTATRICOPEPTIDE REPEAT-CONTAINING PROTEIN 3, MITOCHONDRIAL"/>
    <property type="match status" value="1"/>
</dbReference>
<dbReference type="InterPro" id="IPR002885">
    <property type="entry name" value="PPR_rpt"/>
</dbReference>
<organism evidence="6 7">
    <name type="scientific">Malus domestica</name>
    <name type="common">Apple</name>
    <name type="synonym">Pyrus malus</name>
    <dbReference type="NCBI Taxonomy" id="3750"/>
    <lineage>
        <taxon>Eukaryota</taxon>
        <taxon>Viridiplantae</taxon>
        <taxon>Streptophyta</taxon>
        <taxon>Embryophyta</taxon>
        <taxon>Tracheophyta</taxon>
        <taxon>Spermatophyta</taxon>
        <taxon>Magnoliopsida</taxon>
        <taxon>eudicotyledons</taxon>
        <taxon>Gunneridae</taxon>
        <taxon>Pentapetalae</taxon>
        <taxon>rosids</taxon>
        <taxon>fabids</taxon>
        <taxon>Rosales</taxon>
        <taxon>Rosaceae</taxon>
        <taxon>Amygdaloideae</taxon>
        <taxon>Maleae</taxon>
        <taxon>Malus</taxon>
    </lineage>
</organism>
<protein>
    <recommendedName>
        <fullName evidence="5">SHSP domain-containing protein</fullName>
    </recommendedName>
</protein>
<dbReference type="NCBIfam" id="TIGR00756">
    <property type="entry name" value="PPR"/>
    <property type="match status" value="9"/>
</dbReference>
<evidence type="ECO:0000313" key="6">
    <source>
        <dbReference type="EMBL" id="RXH68491.1"/>
    </source>
</evidence>
<dbReference type="STRING" id="3750.A0A498HH90"/>
<dbReference type="SUPFAM" id="SSF49764">
    <property type="entry name" value="HSP20-like chaperones"/>
    <property type="match status" value="1"/>
</dbReference>
<feature type="repeat" description="PPR" evidence="4">
    <location>
        <begin position="274"/>
        <end position="308"/>
    </location>
</feature>
<feature type="repeat" description="PPR" evidence="4">
    <location>
        <begin position="379"/>
        <end position="413"/>
    </location>
</feature>
<evidence type="ECO:0000256" key="1">
    <source>
        <dbReference type="ARBA" id="ARBA00007626"/>
    </source>
</evidence>
<dbReference type="EMBL" id="RDQH01000343">
    <property type="protein sequence ID" value="RXH68491.1"/>
    <property type="molecule type" value="Genomic_DNA"/>
</dbReference>
<dbReference type="AlphaFoldDB" id="A0A498HH90"/>
<evidence type="ECO:0000313" key="7">
    <source>
        <dbReference type="Proteomes" id="UP000290289"/>
    </source>
</evidence>
<sequence length="745" mass="83175">MALFKIPRSYLLLSSPHTYNCRYCLRFSSATTTAAATNWYSLPPTSQNEDPKLSAISHAIKNHSQSLDSSSSLRKLLPSLTARDVINLINLNPHSLSPLSLLSLFDWLCSHPTFRHTVQSYCTMAHFLCSHQMYPQALSLLRLVVSRRGKDSASSVFASILETRGTHQSNYVFDALMNAYLDSGFVSDAFQCFRLIRKHNFRIPFHVCGCLLDKMLKLNSPVVAWEYFMEILDAGFPPIVYAFNVLMHKMCKEAKIEQALMVFDEIGKRGLRPSVVSFNTLINGYCKSGNLEEGFRLKRDMEESRTWPDVYTYSVLINGLCKECRLDDANYLFDEMCERGLVPNFVTFTTLIDGQCKNGKIDLAMEIYQKMLGRGIKPDVITYNTLINGLCKDGDLREARKLVEEMNMTGLKPDTITYTTLIDGCCKEGDLHSALEIRQGMIIQGIKLDNVAFTALISGLCREGRTLDAEKMLREMLDSGMKPDDATYTMVIDGFCKKGNVKMGFKLLKEMQSDDYVPSVVTYNALMNGLCKLGQMKNANMLLHAMINLGVAPDDITYNILLEGHCKHGTPENFEKLRSEKGLALDYASYTSLVSEFNKSSQDLVKMGAENVGNRRPHSEDSGVVLTGTANAKEGNGGLVDIGESKDAYLVRVALAGLQTNRGNVKCVIQRDGKVHIQGVMNGVELLKNSSTVYHMRAQQLSSPGPFTLSFRLPGPVDPRLFSPHFQHDGILEIVVLKSSKLSKN</sequence>
<evidence type="ECO:0000256" key="4">
    <source>
        <dbReference type="PROSITE-ProRule" id="PRU00708"/>
    </source>
</evidence>
<evidence type="ECO:0000256" key="2">
    <source>
        <dbReference type="ARBA" id="ARBA00022737"/>
    </source>
</evidence>
<feature type="repeat" description="PPR" evidence="4">
    <location>
        <begin position="344"/>
        <end position="378"/>
    </location>
</feature>
<feature type="repeat" description="PPR" evidence="4">
    <location>
        <begin position="484"/>
        <end position="518"/>
    </location>
</feature>
<accession>A0A498HH90</accession>